<dbReference type="InterPro" id="IPR023198">
    <property type="entry name" value="PGP-like_dom2"/>
</dbReference>
<dbReference type="InterPro" id="IPR023214">
    <property type="entry name" value="HAD_sf"/>
</dbReference>
<dbReference type="InterPro" id="IPR041492">
    <property type="entry name" value="HAD_2"/>
</dbReference>
<dbReference type="Gene3D" id="1.10.150.240">
    <property type="entry name" value="Putative phosphatase, domain 2"/>
    <property type="match status" value="1"/>
</dbReference>
<sequence length="229" mass="24673">MNEKATLPAAVLWDMDGTLIDSEPYWISAEIELTRSFGVEWTHEDGLTLVGKPLLYSAELFRERGVDLDPEDIIDFLIERVTAQVRRETPWMDDARALLDSVVAAGIPCALVTMSYSRLADAVVSRVPDAFAVVVTGDQVTHGKPHPEAYLTAAQRLGVPIERCVAIEDSPSGVGSAYTAGATTLGVRRLAPLEARPGLSRVRSLDGMTAGTLARLLAGDVIDELGDEV</sequence>
<dbReference type="InterPro" id="IPR006439">
    <property type="entry name" value="HAD-SF_hydro_IA"/>
</dbReference>
<protein>
    <submittedName>
        <fullName evidence="1">HAD family phosphatase</fullName>
    </submittedName>
</protein>
<dbReference type="SFLD" id="SFLDG01129">
    <property type="entry name" value="C1.5:_HAD__Beta-PGM__Phosphata"/>
    <property type="match status" value="1"/>
</dbReference>
<dbReference type="InterPro" id="IPR036412">
    <property type="entry name" value="HAD-like_sf"/>
</dbReference>
<dbReference type="PANTHER" id="PTHR18901:SF38">
    <property type="entry name" value="PSEUDOURIDINE-5'-PHOSPHATASE"/>
    <property type="match status" value="1"/>
</dbReference>
<dbReference type="NCBIfam" id="TIGR01509">
    <property type="entry name" value="HAD-SF-IA-v3"/>
    <property type="match status" value="1"/>
</dbReference>
<dbReference type="RefSeq" id="WP_301144569.1">
    <property type="nucleotide sequence ID" value="NZ_JAUHPX010000009.1"/>
</dbReference>
<dbReference type="SFLD" id="SFLDS00003">
    <property type="entry name" value="Haloacid_Dehalogenase"/>
    <property type="match status" value="1"/>
</dbReference>
<dbReference type="EMBL" id="JAUHPX010000009">
    <property type="protein sequence ID" value="MDN4489037.1"/>
    <property type="molecule type" value="Genomic_DNA"/>
</dbReference>
<organism evidence="1 2">
    <name type="scientific">Demequina lignilytica</name>
    <dbReference type="NCBI Taxonomy" id="3051663"/>
    <lineage>
        <taxon>Bacteria</taxon>
        <taxon>Bacillati</taxon>
        <taxon>Actinomycetota</taxon>
        <taxon>Actinomycetes</taxon>
        <taxon>Micrococcales</taxon>
        <taxon>Demequinaceae</taxon>
        <taxon>Demequina</taxon>
    </lineage>
</organism>
<dbReference type="Gene3D" id="3.40.50.1000">
    <property type="entry name" value="HAD superfamily/HAD-like"/>
    <property type="match status" value="1"/>
</dbReference>
<name>A0AAW7MAM6_9MICO</name>
<dbReference type="SUPFAM" id="SSF56784">
    <property type="entry name" value="HAD-like"/>
    <property type="match status" value="1"/>
</dbReference>
<reference evidence="1" key="1">
    <citation type="submission" date="2023-06" db="EMBL/GenBank/DDBJ databases">
        <title>Sysu t00039.</title>
        <authorList>
            <person name="Gao L."/>
            <person name="Fang B.-Z."/>
            <person name="Li W.-J."/>
        </authorList>
    </citation>
    <scope>NUCLEOTIDE SEQUENCE</scope>
    <source>
        <strain evidence="1">SYSU T00039</strain>
    </source>
</reference>
<dbReference type="Pfam" id="PF13419">
    <property type="entry name" value="HAD_2"/>
    <property type="match status" value="1"/>
</dbReference>
<dbReference type="PANTHER" id="PTHR18901">
    <property type="entry name" value="2-DEOXYGLUCOSE-6-PHOSPHATE PHOSPHATASE 2"/>
    <property type="match status" value="1"/>
</dbReference>
<gene>
    <name evidence="1" type="ORF">QQX10_12755</name>
</gene>
<proteinExistence type="predicted"/>
<dbReference type="CDD" id="cd07505">
    <property type="entry name" value="HAD_BPGM-like"/>
    <property type="match status" value="1"/>
</dbReference>
<comment type="caution">
    <text evidence="1">The sequence shown here is derived from an EMBL/GenBank/DDBJ whole genome shotgun (WGS) entry which is preliminary data.</text>
</comment>
<dbReference type="Proteomes" id="UP001172737">
    <property type="component" value="Unassembled WGS sequence"/>
</dbReference>
<accession>A0AAW7MAM6</accession>
<dbReference type="AlphaFoldDB" id="A0AAW7MAM6"/>
<evidence type="ECO:0000313" key="1">
    <source>
        <dbReference type="EMBL" id="MDN4489037.1"/>
    </source>
</evidence>
<keyword evidence="2" id="KW-1185">Reference proteome</keyword>
<evidence type="ECO:0000313" key="2">
    <source>
        <dbReference type="Proteomes" id="UP001172737"/>
    </source>
</evidence>